<dbReference type="OrthoDB" id="1930729at2759"/>
<evidence type="ECO:0000313" key="4">
    <source>
        <dbReference type="Proteomes" id="UP001152561"/>
    </source>
</evidence>
<proteinExistence type="predicted"/>
<dbReference type="Proteomes" id="UP001152561">
    <property type="component" value="Unassembled WGS sequence"/>
</dbReference>
<keyword evidence="4" id="KW-1185">Reference proteome</keyword>
<dbReference type="AlphaFoldDB" id="A0A9Q1L7C9"/>
<name>A0A9Q1L7C9_9SOLA</name>
<gene>
    <name evidence="3" type="ORF">K7X08_035937</name>
</gene>
<feature type="domain" description="DUF1985" evidence="2">
    <location>
        <begin position="42"/>
        <end position="106"/>
    </location>
</feature>
<evidence type="ECO:0000313" key="3">
    <source>
        <dbReference type="EMBL" id="KAJ8529102.1"/>
    </source>
</evidence>
<evidence type="ECO:0000256" key="1">
    <source>
        <dbReference type="SAM" id="MobiDB-lite"/>
    </source>
</evidence>
<feature type="compositionally biased region" description="Low complexity" evidence="1">
    <location>
        <begin position="259"/>
        <end position="272"/>
    </location>
</feature>
<feature type="region of interest" description="Disordered" evidence="1">
    <location>
        <begin position="245"/>
        <end position="272"/>
    </location>
</feature>
<dbReference type="InterPro" id="IPR015410">
    <property type="entry name" value="DUF1985"/>
</dbReference>
<reference evidence="4" key="1">
    <citation type="journal article" date="2023" name="Proc. Natl. Acad. Sci. U.S.A.">
        <title>Genomic and structural basis for evolution of tropane alkaloid biosynthesis.</title>
        <authorList>
            <person name="Wanga Y.-J."/>
            <person name="Taina T."/>
            <person name="Yua J.-Y."/>
            <person name="Lia J."/>
            <person name="Xua B."/>
            <person name="Chenc J."/>
            <person name="D'Auriad J.C."/>
            <person name="Huanga J.-P."/>
            <person name="Huanga S.-X."/>
        </authorList>
    </citation>
    <scope>NUCLEOTIDE SEQUENCE [LARGE SCALE GENOMIC DNA]</scope>
    <source>
        <strain evidence="4">cv. KIB-2019</strain>
    </source>
</reference>
<dbReference type="EMBL" id="JAJAGQ010000022">
    <property type="protein sequence ID" value="KAJ8529102.1"/>
    <property type="molecule type" value="Genomic_DNA"/>
</dbReference>
<comment type="caution">
    <text evidence="3">The sequence shown here is derived from an EMBL/GenBank/DDBJ whole genome shotgun (WGS) entry which is preliminary data.</text>
</comment>
<dbReference type="PANTHER" id="PTHR48449:SF1">
    <property type="entry name" value="DUF1985 DOMAIN-CONTAINING PROTEIN"/>
    <property type="match status" value="1"/>
</dbReference>
<protein>
    <recommendedName>
        <fullName evidence="2">DUF1985 domain-containing protein</fullName>
    </recommendedName>
</protein>
<organism evidence="3 4">
    <name type="scientific">Anisodus acutangulus</name>
    <dbReference type="NCBI Taxonomy" id="402998"/>
    <lineage>
        <taxon>Eukaryota</taxon>
        <taxon>Viridiplantae</taxon>
        <taxon>Streptophyta</taxon>
        <taxon>Embryophyta</taxon>
        <taxon>Tracheophyta</taxon>
        <taxon>Spermatophyta</taxon>
        <taxon>Magnoliopsida</taxon>
        <taxon>eudicotyledons</taxon>
        <taxon>Gunneridae</taxon>
        <taxon>Pentapetalae</taxon>
        <taxon>asterids</taxon>
        <taxon>lamiids</taxon>
        <taxon>Solanales</taxon>
        <taxon>Solanaceae</taxon>
        <taxon>Solanoideae</taxon>
        <taxon>Hyoscyameae</taxon>
        <taxon>Anisodus</taxon>
    </lineage>
</organism>
<dbReference type="Pfam" id="PF09331">
    <property type="entry name" value="DUF1985"/>
    <property type="match status" value="1"/>
</dbReference>
<dbReference type="PANTHER" id="PTHR48449">
    <property type="entry name" value="DUF1985 DOMAIN-CONTAINING PROTEIN"/>
    <property type="match status" value="1"/>
</dbReference>
<accession>A0A9Q1L7C9</accession>
<evidence type="ECO:0000259" key="2">
    <source>
        <dbReference type="Pfam" id="PF09331"/>
    </source>
</evidence>
<sequence>MYVVICVKLVDELALVVFPGDFPKLKVQPQVLRSLIYAETDHDRDDMFIIKVNGKELHFGIREFAMITGLKCGMDNEFFSEPDSPNISINRYFNGPTKVPKAMLFNDMKAYMDKSFEDLLKDIKFMLGKQTETEEAKDGGDWISGQIGVDASTLKNGINASISVGDQVIDGEACNKQKVDVEKLKRHTDDAPISELFLDELVAGIDLLDTSATEIPTLDDIELPPYNESQIVALEIKTSVVITPEQEARNRKSGPCGKSPFTDFSSTSSNTDTSPTYFHIKHPFTNRIDFAIDNKLIVEFEA</sequence>